<accession>A0A7K0DGN4</accession>
<comment type="caution">
    <text evidence="1">The sequence shown here is derived from an EMBL/GenBank/DDBJ whole genome shotgun (WGS) entry which is preliminary data.</text>
</comment>
<protein>
    <recommendedName>
        <fullName evidence="3">ESX-1 secretion-associated protein</fullName>
    </recommendedName>
</protein>
<gene>
    <name evidence="1" type="ORF">NRB56_05270</name>
</gene>
<reference evidence="1 2" key="1">
    <citation type="submission" date="2019-10" db="EMBL/GenBank/DDBJ databases">
        <title>Nocardia macrotermitis sp. nov. and Nocardia aurantia sp. nov., isolated from the gut of fungus growing-termite Macrotermes natalensis.</title>
        <authorList>
            <person name="Benndorf R."/>
            <person name="Schwitalla J."/>
            <person name="Martin K."/>
            <person name="De Beer W."/>
            <person name="Kaster A.-K."/>
            <person name="Vollmers J."/>
            <person name="Poulsen M."/>
            <person name="Beemelmanns C."/>
        </authorList>
    </citation>
    <scope>NUCLEOTIDE SEQUENCE [LARGE SCALE GENOMIC DNA]</scope>
    <source>
        <strain evidence="1 2">RB56</strain>
    </source>
</reference>
<dbReference type="GO" id="GO:0009306">
    <property type="term" value="P:protein secretion"/>
    <property type="evidence" value="ECO:0007669"/>
    <property type="project" value="InterPro"/>
</dbReference>
<dbReference type="InterPro" id="IPR022536">
    <property type="entry name" value="EspC"/>
</dbReference>
<evidence type="ECO:0000313" key="1">
    <source>
        <dbReference type="EMBL" id="MQY24973.1"/>
    </source>
</evidence>
<keyword evidence="2" id="KW-1185">Reference proteome</keyword>
<evidence type="ECO:0000313" key="2">
    <source>
        <dbReference type="Proteomes" id="UP000431401"/>
    </source>
</evidence>
<evidence type="ECO:0008006" key="3">
    <source>
        <dbReference type="Google" id="ProtNLM"/>
    </source>
</evidence>
<dbReference type="RefSeq" id="WP_319942455.1">
    <property type="nucleotide sequence ID" value="NZ_WEGI01000001.1"/>
</dbReference>
<sequence>MVDILKVDPQVFRQYGDIAQGSAATVAVAGAVDQASSIAAAVPVFGLIGQEFLASFALAQNNHLTAVTQLANVMAGTAQASHGAAAAYEHAEAHSSEGFAAL</sequence>
<dbReference type="EMBL" id="WEGI01000001">
    <property type="protein sequence ID" value="MQY24973.1"/>
    <property type="molecule type" value="Genomic_DNA"/>
</dbReference>
<dbReference type="Proteomes" id="UP000431401">
    <property type="component" value="Unassembled WGS sequence"/>
</dbReference>
<name>A0A7K0DGN4_9NOCA</name>
<proteinExistence type="predicted"/>
<dbReference type="AlphaFoldDB" id="A0A7K0DGN4"/>
<organism evidence="1 2">
    <name type="scientific">Nocardia aurantia</name>
    <dbReference type="NCBI Taxonomy" id="2585199"/>
    <lineage>
        <taxon>Bacteria</taxon>
        <taxon>Bacillati</taxon>
        <taxon>Actinomycetota</taxon>
        <taxon>Actinomycetes</taxon>
        <taxon>Mycobacteriales</taxon>
        <taxon>Nocardiaceae</taxon>
        <taxon>Nocardia</taxon>
    </lineage>
</organism>
<dbReference type="Pfam" id="PF10824">
    <property type="entry name" value="T7SS_ESX_EspC"/>
    <property type="match status" value="1"/>
</dbReference>